<protein>
    <recommendedName>
        <fullName evidence="8">Biotin transporter</fullName>
    </recommendedName>
</protein>
<dbReference type="STRING" id="655353.SAMN04488056_101143"/>
<comment type="similarity">
    <text evidence="2 8">Belongs to the BioY family.</text>
</comment>
<evidence type="ECO:0000256" key="5">
    <source>
        <dbReference type="ARBA" id="ARBA00022692"/>
    </source>
</evidence>
<organism evidence="10 11">
    <name type="scientific">Cohaesibacter marisflavi</name>
    <dbReference type="NCBI Taxonomy" id="655353"/>
    <lineage>
        <taxon>Bacteria</taxon>
        <taxon>Pseudomonadati</taxon>
        <taxon>Pseudomonadota</taxon>
        <taxon>Alphaproteobacteria</taxon>
        <taxon>Hyphomicrobiales</taxon>
        <taxon>Cohaesibacteraceae</taxon>
    </lineage>
</organism>
<keyword evidence="3 8" id="KW-0813">Transport</keyword>
<evidence type="ECO:0000313" key="11">
    <source>
        <dbReference type="Proteomes" id="UP000199236"/>
    </source>
</evidence>
<gene>
    <name evidence="10" type="ORF">SAMN04488056_101143</name>
</gene>
<feature type="transmembrane region" description="Helical" evidence="9">
    <location>
        <begin position="76"/>
        <end position="97"/>
    </location>
</feature>
<evidence type="ECO:0000313" key="10">
    <source>
        <dbReference type="EMBL" id="SFN51278.1"/>
    </source>
</evidence>
<dbReference type="Gene3D" id="1.10.1760.20">
    <property type="match status" value="1"/>
</dbReference>
<evidence type="ECO:0000256" key="2">
    <source>
        <dbReference type="ARBA" id="ARBA00010692"/>
    </source>
</evidence>
<dbReference type="OrthoDB" id="9803495at2"/>
<dbReference type="PANTHER" id="PTHR34295">
    <property type="entry name" value="BIOTIN TRANSPORTER BIOY"/>
    <property type="match status" value="1"/>
</dbReference>
<feature type="transmembrane region" description="Helical" evidence="9">
    <location>
        <begin position="147"/>
        <end position="170"/>
    </location>
</feature>
<reference evidence="10 11" key="1">
    <citation type="submission" date="2016-10" db="EMBL/GenBank/DDBJ databases">
        <authorList>
            <person name="de Groot N.N."/>
        </authorList>
    </citation>
    <scope>NUCLEOTIDE SEQUENCE [LARGE SCALE GENOMIC DNA]</scope>
    <source>
        <strain evidence="10 11">CGMCC 1.9157</strain>
    </source>
</reference>
<evidence type="ECO:0000256" key="1">
    <source>
        <dbReference type="ARBA" id="ARBA00004651"/>
    </source>
</evidence>
<keyword evidence="11" id="KW-1185">Reference proteome</keyword>
<dbReference type="Proteomes" id="UP000199236">
    <property type="component" value="Unassembled WGS sequence"/>
</dbReference>
<evidence type="ECO:0000256" key="6">
    <source>
        <dbReference type="ARBA" id="ARBA00022989"/>
    </source>
</evidence>
<evidence type="ECO:0000256" key="8">
    <source>
        <dbReference type="PIRNR" id="PIRNR016661"/>
    </source>
</evidence>
<keyword evidence="7 8" id="KW-0472">Membrane</keyword>
<dbReference type="PANTHER" id="PTHR34295:SF4">
    <property type="entry name" value="BIOTIN TRANSPORTER BIOY-RELATED"/>
    <property type="match status" value="1"/>
</dbReference>
<dbReference type="EMBL" id="FOVR01000001">
    <property type="protein sequence ID" value="SFN51278.1"/>
    <property type="molecule type" value="Genomic_DNA"/>
</dbReference>
<accession>A0A1I4ZM57</accession>
<keyword evidence="4 8" id="KW-1003">Cell membrane</keyword>
<feature type="transmembrane region" description="Helical" evidence="9">
    <location>
        <begin position="50"/>
        <end position="69"/>
    </location>
</feature>
<evidence type="ECO:0000256" key="3">
    <source>
        <dbReference type="ARBA" id="ARBA00022448"/>
    </source>
</evidence>
<evidence type="ECO:0000256" key="4">
    <source>
        <dbReference type="ARBA" id="ARBA00022475"/>
    </source>
</evidence>
<dbReference type="Pfam" id="PF02632">
    <property type="entry name" value="BioY"/>
    <property type="match status" value="1"/>
</dbReference>
<evidence type="ECO:0000256" key="7">
    <source>
        <dbReference type="ARBA" id="ARBA00023136"/>
    </source>
</evidence>
<dbReference type="RefSeq" id="WP_090067840.1">
    <property type="nucleotide sequence ID" value="NZ_FOVR01000001.1"/>
</dbReference>
<dbReference type="AlphaFoldDB" id="A0A1I4ZM57"/>
<comment type="subcellular location">
    <subcellularLocation>
        <location evidence="1 8">Cell membrane</location>
        <topology evidence="1 8">Multi-pass membrane protein</topology>
    </subcellularLocation>
</comment>
<dbReference type="PIRSF" id="PIRSF016661">
    <property type="entry name" value="BioY"/>
    <property type="match status" value="1"/>
</dbReference>
<proteinExistence type="inferred from homology"/>
<keyword evidence="6 9" id="KW-1133">Transmembrane helix</keyword>
<evidence type="ECO:0000256" key="9">
    <source>
        <dbReference type="SAM" id="Phobius"/>
    </source>
</evidence>
<feature type="transmembrane region" description="Helical" evidence="9">
    <location>
        <begin position="109"/>
        <end position="135"/>
    </location>
</feature>
<sequence length="181" mass="18583">MERQVAFIALFAALVAALGLMPQFMLPFGVPVSAQSLGVMMAGVVLGARRGALSMILFVVLVLAGLPLLAGGRGGLGVLAGPTVGFFLGWPFAAYATGLIVEKWGKGNLLIAGTFASIVGGIFVLYLLGVLGMAVRLDKSFMEAASMVLVFIPGDVIKAFVAGFVLQGIAKARPSALLSRG</sequence>
<dbReference type="InterPro" id="IPR003784">
    <property type="entry name" value="BioY"/>
</dbReference>
<dbReference type="GO" id="GO:0005886">
    <property type="term" value="C:plasma membrane"/>
    <property type="evidence" value="ECO:0007669"/>
    <property type="project" value="UniProtKB-SubCell"/>
</dbReference>
<name>A0A1I4ZM57_9HYPH</name>
<keyword evidence="5 9" id="KW-0812">Transmembrane</keyword>
<dbReference type="GO" id="GO:0015225">
    <property type="term" value="F:biotin transmembrane transporter activity"/>
    <property type="evidence" value="ECO:0007669"/>
    <property type="project" value="UniProtKB-UniRule"/>
</dbReference>